<sequence length="312" mass="37445">MGRKGQDWRSYQLLFNYFSIFTSDHTHRWAITIAESNDPQLNSRDRRGKYEKDDFYDRFPDFEYEAKEFVFDHLKEKHANFNILMLSKFLNKRYEEIIDLKLPDGYLKRSEFSLRLDMKRWGAVWDSNLKRAYFEVHERPEFENKWIKPSNSSIRIVISHYESTFKSGEVQSSGKSLMFSLFLVQHEELVLFELNGTERIDAIKVFPGLEKNNSWLNYLSRSANCYIEPGKDKYFTNETILQQFKSLFILIKFTKEFKNKHKDIIVDNARTHTSLAYDSRYLFKSPGTNCPYEYIKWNENNTEKQIKSYDEN</sequence>
<dbReference type="AlphaFoldDB" id="A0A814FNH6"/>
<proteinExistence type="predicted"/>
<feature type="non-terminal residue" evidence="1">
    <location>
        <position position="1"/>
    </location>
</feature>
<keyword evidence="2" id="KW-1185">Reference proteome</keyword>
<protein>
    <submittedName>
        <fullName evidence="1">Uncharacterized protein</fullName>
    </submittedName>
</protein>
<comment type="caution">
    <text evidence="1">The sequence shown here is derived from an EMBL/GenBank/DDBJ whole genome shotgun (WGS) entry which is preliminary data.</text>
</comment>
<dbReference type="Proteomes" id="UP000663879">
    <property type="component" value="Unassembled WGS sequence"/>
</dbReference>
<dbReference type="EMBL" id="CAJNOC010003445">
    <property type="protein sequence ID" value="CAF0982910.1"/>
    <property type="molecule type" value="Genomic_DNA"/>
</dbReference>
<gene>
    <name evidence="1" type="ORF">OXX778_LOCUS15516</name>
</gene>
<evidence type="ECO:0000313" key="1">
    <source>
        <dbReference type="EMBL" id="CAF0982910.1"/>
    </source>
</evidence>
<accession>A0A814FNH6</accession>
<name>A0A814FNH6_9BILA</name>
<reference evidence="1" key="1">
    <citation type="submission" date="2021-02" db="EMBL/GenBank/DDBJ databases">
        <authorList>
            <person name="Nowell W R."/>
        </authorList>
    </citation>
    <scope>NUCLEOTIDE SEQUENCE</scope>
    <source>
        <strain evidence="1">Ploen Becks lab</strain>
    </source>
</reference>
<organism evidence="1 2">
    <name type="scientific">Brachionus calyciflorus</name>
    <dbReference type="NCBI Taxonomy" id="104777"/>
    <lineage>
        <taxon>Eukaryota</taxon>
        <taxon>Metazoa</taxon>
        <taxon>Spiralia</taxon>
        <taxon>Gnathifera</taxon>
        <taxon>Rotifera</taxon>
        <taxon>Eurotatoria</taxon>
        <taxon>Monogononta</taxon>
        <taxon>Pseudotrocha</taxon>
        <taxon>Ploima</taxon>
        <taxon>Brachionidae</taxon>
        <taxon>Brachionus</taxon>
    </lineage>
</organism>
<evidence type="ECO:0000313" key="2">
    <source>
        <dbReference type="Proteomes" id="UP000663879"/>
    </source>
</evidence>